<dbReference type="Pfam" id="PF10106">
    <property type="entry name" value="DUF2345"/>
    <property type="match status" value="1"/>
</dbReference>
<dbReference type="Proteomes" id="UP000186819">
    <property type="component" value="Unassembled WGS sequence"/>
</dbReference>
<sequence>KQACTLADTLSHAADTHQTVKLAAAIGSTAAGASAADLDHPPLKALSRIASGMVSRRDLAEATTDADARHTAVAGDKVPHLSAPAILQAARAGIGLVAGQSVQVTAGDTTTLMSGADTNLAVAGSARLHAGHAIGLLAGAVEPGEGNTGIRLIAAKDDIELQAQSDELKLLARDEMKLVSASANIDFAAAKKIVLSVEGGASITIDGGITVACPGTITVHASKKSFGGPTSLVHEFKHNPTHDYDEGFRLIDALTGKPIENFSYRIRTAGGALVHGGTAADGNTVRVNASALEAMHLEPDLIPIQRPVTPKVR</sequence>
<dbReference type="InterPro" id="IPR018769">
    <property type="entry name" value="VgrG2_DUF2345"/>
</dbReference>
<evidence type="ECO:0000259" key="1">
    <source>
        <dbReference type="Pfam" id="PF10106"/>
    </source>
</evidence>
<feature type="non-terminal residue" evidence="2">
    <location>
        <position position="1"/>
    </location>
</feature>
<name>A0A1N7CUF6_9RHOO</name>
<feature type="domain" description="DUF2345" evidence="1">
    <location>
        <begin position="75"/>
        <end position="229"/>
    </location>
</feature>
<reference evidence="3" key="1">
    <citation type="submission" date="2017-01" db="EMBL/GenBank/DDBJ databases">
        <authorList>
            <person name="Varghese N."/>
            <person name="Submissions S."/>
        </authorList>
    </citation>
    <scope>NUCLEOTIDE SEQUENCE [LARGE SCALE GENOMIC DNA]</scope>
    <source>
        <strain evidence="3">ATCC 51758</strain>
    </source>
</reference>
<evidence type="ECO:0000313" key="2">
    <source>
        <dbReference type="EMBL" id="SIR67203.1"/>
    </source>
</evidence>
<protein>
    <submittedName>
        <fullName evidence="2">Uncharacterized conserved protein, DUF2345 family</fullName>
    </submittedName>
</protein>
<accession>A0A1N7CUF6</accession>
<organism evidence="2 3">
    <name type="scientific">Aromatoleum tolulyticum</name>
    <dbReference type="NCBI Taxonomy" id="34027"/>
    <lineage>
        <taxon>Bacteria</taxon>
        <taxon>Pseudomonadati</taxon>
        <taxon>Pseudomonadota</taxon>
        <taxon>Betaproteobacteria</taxon>
        <taxon>Rhodocyclales</taxon>
        <taxon>Rhodocyclaceae</taxon>
        <taxon>Aromatoleum</taxon>
    </lineage>
</organism>
<keyword evidence="3" id="KW-1185">Reference proteome</keyword>
<dbReference type="EMBL" id="FTMD01000033">
    <property type="protein sequence ID" value="SIR67203.1"/>
    <property type="molecule type" value="Genomic_DNA"/>
</dbReference>
<evidence type="ECO:0000313" key="3">
    <source>
        <dbReference type="Proteomes" id="UP000186819"/>
    </source>
</evidence>
<proteinExistence type="predicted"/>
<dbReference type="AlphaFoldDB" id="A0A1N7CUF6"/>
<gene>
    <name evidence="2" type="ORF">SAMN05421829_1332</name>
</gene>
<dbReference type="RefSeq" id="WP_244551803.1">
    <property type="nucleotide sequence ID" value="NZ_FTMD01000033.1"/>
</dbReference>